<sequence length="504" mass="54028">MSEWFNLNALANPHFTAPANPLELAQQAQALKTARLAYQNDLAGYDAKMAQGKALLGATSSDGRTDYAKARATMASDPAAAYGAADAFSAQNRSRHEDVLNQDEQLSWQEHARDAMAGAFIRAANNPTDANIRGAGAFISSFLPAARDQITTGTKNLLSIPTPVQRSEAIKTLAVSTLPGHERIAQTWGTPTSVDDGQTIQTGTQASGMDGGAFTPAAGVQRRTSPEFNSTYTNRTIMTPKGPVTMPMTQSQFDIYNGTHGGFTGRVDVTGNGISDLPATAVPVGADDQTKVGLDTKNRLAASMKSYRDEETNYRNMAGLLGALNGEQFRGMTLAQASNYADKLGWGHGQYATLTQELTKAAAKTRQAMMDGGSGPHTNAGMEELSHISPSPDMTIPAALALVHEGITGASQNSRRATYAQKVQNPMDVPRSLSEYDALYDPRFATIQRLGPQEGREYAKTHIADKAQYAASVRKMAQAQRDGKYDFGLTQEQVDRILGQKNGR</sequence>
<reference evidence="1 2" key="1">
    <citation type="submission" date="2016-03" db="EMBL/GenBank/DDBJ databases">
        <title>Draft genome sequence of Gluconobacter cerinus strain CECT 9110.</title>
        <authorList>
            <person name="Sainz F."/>
            <person name="Mas A."/>
            <person name="Torija M.J."/>
        </authorList>
    </citation>
    <scope>NUCLEOTIDE SEQUENCE [LARGE SCALE GENOMIC DNA]</scope>
    <source>
        <strain evidence="1 2">CECT 9110</strain>
    </source>
</reference>
<evidence type="ECO:0000313" key="1">
    <source>
        <dbReference type="EMBL" id="OAJ69047.1"/>
    </source>
</evidence>
<gene>
    <name evidence="1" type="ORF">A0123_00617</name>
</gene>
<name>A0A1B6VPZ6_9PROT</name>
<dbReference type="RefSeq" id="WP_064273402.1">
    <property type="nucleotide sequence ID" value="NZ_LUTU01000004.1"/>
</dbReference>
<dbReference type="PATRIC" id="fig|38307.3.peg.634"/>
<comment type="caution">
    <text evidence="1">The sequence shown here is derived from an EMBL/GenBank/DDBJ whole genome shotgun (WGS) entry which is preliminary data.</text>
</comment>
<organism evidence="1 2">
    <name type="scientific">Gluconobacter cerinus</name>
    <dbReference type="NCBI Taxonomy" id="38307"/>
    <lineage>
        <taxon>Bacteria</taxon>
        <taxon>Pseudomonadati</taxon>
        <taxon>Pseudomonadota</taxon>
        <taxon>Alphaproteobacteria</taxon>
        <taxon>Acetobacterales</taxon>
        <taxon>Acetobacteraceae</taxon>
        <taxon>Gluconobacter</taxon>
    </lineage>
</organism>
<evidence type="ECO:0000313" key="2">
    <source>
        <dbReference type="Proteomes" id="UP000077786"/>
    </source>
</evidence>
<dbReference type="Proteomes" id="UP000077786">
    <property type="component" value="Unassembled WGS sequence"/>
</dbReference>
<protein>
    <submittedName>
        <fullName evidence="1">Uncharacterized protein</fullName>
    </submittedName>
</protein>
<accession>A0A1B6VPZ6</accession>
<dbReference type="EMBL" id="LUTU01000004">
    <property type="protein sequence ID" value="OAJ69047.1"/>
    <property type="molecule type" value="Genomic_DNA"/>
</dbReference>
<proteinExistence type="predicted"/>
<dbReference type="AlphaFoldDB" id="A0A1B6VPZ6"/>
<dbReference type="OrthoDB" id="7285017at2"/>